<evidence type="ECO:0000259" key="5">
    <source>
        <dbReference type="Pfam" id="PF05916"/>
    </source>
</evidence>
<organism evidence="7 8">
    <name type="scientific">Carex littledalei</name>
    <dbReference type="NCBI Taxonomy" id="544730"/>
    <lineage>
        <taxon>Eukaryota</taxon>
        <taxon>Viridiplantae</taxon>
        <taxon>Streptophyta</taxon>
        <taxon>Embryophyta</taxon>
        <taxon>Tracheophyta</taxon>
        <taxon>Spermatophyta</taxon>
        <taxon>Magnoliopsida</taxon>
        <taxon>Liliopsida</taxon>
        <taxon>Poales</taxon>
        <taxon>Cyperaceae</taxon>
        <taxon>Cyperoideae</taxon>
        <taxon>Cariceae</taxon>
        <taxon>Carex</taxon>
        <taxon>Carex subgen. Euthyceras</taxon>
    </lineage>
</organism>
<sequence>MNTTFKNYQFTMLDKIYRSEEEKERALRLNKDRKMAQSQGVTVLTDAIKACSEEIDKYKGKLVVKEGARAEMYARRAAQLLQELSTCEEGQLPPYNSDKFDQVIRECEEHSKQFQSLIREKNSKNLDIEAKNEDHYGSFIHHLSLIRNKRCLMAYVYKRAEVIQSYRWKVGRVLPEEIHDKLNFSEQEYFKNHCAVIDSYTKDLDLDLTVDVIPPKDPYIRVRVLSEIGEVSLGDHSVSLCKDSLHSLRRTDAEPFISQGLMEEFME</sequence>
<dbReference type="InterPro" id="IPR036224">
    <property type="entry name" value="GINS_bundle-like_dom_sf"/>
</dbReference>
<dbReference type="InterPro" id="IPR005339">
    <property type="entry name" value="GINS_Psf1"/>
</dbReference>
<name>A0A833QTR4_9POAL</name>
<feature type="domain" description="DNA replication complex GINS protein PSF1 C-terminal" evidence="6">
    <location>
        <begin position="216"/>
        <end position="266"/>
    </location>
</feature>
<evidence type="ECO:0000259" key="6">
    <source>
        <dbReference type="Pfam" id="PF24997"/>
    </source>
</evidence>
<evidence type="ECO:0000256" key="1">
    <source>
        <dbReference type="ARBA" id="ARBA00004123"/>
    </source>
</evidence>
<dbReference type="GO" id="GO:0000811">
    <property type="term" value="C:GINS complex"/>
    <property type="evidence" value="ECO:0007669"/>
    <property type="project" value="InterPro"/>
</dbReference>
<dbReference type="AlphaFoldDB" id="A0A833QTR4"/>
<dbReference type="CDD" id="cd21696">
    <property type="entry name" value="GINS_B_Psf1"/>
    <property type="match status" value="1"/>
</dbReference>
<dbReference type="Gene3D" id="1.20.58.1030">
    <property type="match status" value="1"/>
</dbReference>
<protein>
    <submittedName>
        <fullName evidence="7">DNA replication complex GINS protein PSF1-like protein</fullName>
    </submittedName>
</protein>
<dbReference type="Pfam" id="PF05916">
    <property type="entry name" value="Sld5"/>
    <property type="match status" value="1"/>
</dbReference>
<evidence type="ECO:0000313" key="7">
    <source>
        <dbReference type="EMBL" id="KAF3325071.1"/>
    </source>
</evidence>
<evidence type="ECO:0000256" key="3">
    <source>
        <dbReference type="ARBA" id="ARBA00022705"/>
    </source>
</evidence>
<proteinExistence type="inferred from homology"/>
<comment type="similarity">
    <text evidence="2">Belongs to the GINS1/PSF1 family.</text>
</comment>
<dbReference type="PANTHER" id="PTHR12914:SF2">
    <property type="entry name" value="DNA REPLICATION COMPLEX GINS PROTEIN PSF1"/>
    <property type="match status" value="1"/>
</dbReference>
<dbReference type="GO" id="GO:1902983">
    <property type="term" value="P:DNA strand elongation involved in mitotic DNA replication"/>
    <property type="evidence" value="ECO:0007669"/>
    <property type="project" value="TreeGrafter"/>
</dbReference>
<dbReference type="Proteomes" id="UP000623129">
    <property type="component" value="Unassembled WGS sequence"/>
</dbReference>
<keyword evidence="8" id="KW-1185">Reference proteome</keyword>
<evidence type="ECO:0000256" key="4">
    <source>
        <dbReference type="ARBA" id="ARBA00023242"/>
    </source>
</evidence>
<dbReference type="Pfam" id="PF24997">
    <property type="entry name" value="PSF1_C"/>
    <property type="match status" value="1"/>
</dbReference>
<feature type="domain" description="GINS subunit" evidence="5">
    <location>
        <begin position="126"/>
        <end position="203"/>
    </location>
</feature>
<keyword evidence="3" id="KW-0235">DNA replication</keyword>
<dbReference type="PANTHER" id="PTHR12914">
    <property type="entry name" value="PARTNER OF SLD5"/>
    <property type="match status" value="1"/>
</dbReference>
<dbReference type="OrthoDB" id="10252587at2759"/>
<reference evidence="7" key="1">
    <citation type="submission" date="2020-01" db="EMBL/GenBank/DDBJ databases">
        <title>Genome sequence of Kobresia littledalei, the first chromosome-level genome in the family Cyperaceae.</title>
        <authorList>
            <person name="Qu G."/>
        </authorList>
    </citation>
    <scope>NUCLEOTIDE SEQUENCE</scope>
    <source>
        <strain evidence="7">C.B.Clarke</strain>
        <tissue evidence="7">Leaf</tissue>
    </source>
</reference>
<gene>
    <name evidence="7" type="ORF">FCM35_KLT11228</name>
</gene>
<accession>A0A833QTR4</accession>
<comment type="caution">
    <text evidence="7">The sequence shown here is derived from an EMBL/GenBank/DDBJ whole genome shotgun (WGS) entry which is preliminary data.</text>
</comment>
<dbReference type="EMBL" id="SWLB01000021">
    <property type="protein sequence ID" value="KAF3325071.1"/>
    <property type="molecule type" value="Genomic_DNA"/>
</dbReference>
<evidence type="ECO:0000313" key="8">
    <source>
        <dbReference type="Proteomes" id="UP000623129"/>
    </source>
</evidence>
<dbReference type="SUPFAM" id="SSF158573">
    <property type="entry name" value="GINS helical bundle-like"/>
    <property type="match status" value="1"/>
</dbReference>
<keyword evidence="4" id="KW-0539">Nucleus</keyword>
<dbReference type="InterPro" id="IPR021151">
    <property type="entry name" value="GINS_A"/>
</dbReference>
<evidence type="ECO:0000256" key="2">
    <source>
        <dbReference type="ARBA" id="ARBA00006677"/>
    </source>
</evidence>
<dbReference type="InterPro" id="IPR056783">
    <property type="entry name" value="PSF1_C"/>
</dbReference>
<comment type="subcellular location">
    <subcellularLocation>
        <location evidence="1">Nucleus</location>
    </subcellularLocation>
</comment>
<dbReference type="CDD" id="cd11710">
    <property type="entry name" value="GINS_A_psf1"/>
    <property type="match status" value="1"/>
</dbReference>